<organism evidence="2 3">
    <name type="scientific">Ferranicluibacter rubi</name>
    <dbReference type="NCBI Taxonomy" id="2715133"/>
    <lineage>
        <taxon>Bacteria</taxon>
        <taxon>Pseudomonadati</taxon>
        <taxon>Pseudomonadota</taxon>
        <taxon>Alphaproteobacteria</taxon>
        <taxon>Hyphomicrobiales</taxon>
        <taxon>Rhizobiaceae</taxon>
        <taxon>Ferranicluibacter</taxon>
    </lineage>
</organism>
<protein>
    <submittedName>
        <fullName evidence="2">MOSC domain-containing protein</fullName>
    </submittedName>
</protein>
<evidence type="ECO:0000313" key="2">
    <source>
        <dbReference type="EMBL" id="NHT78427.1"/>
    </source>
</evidence>
<dbReference type="GO" id="GO:0030170">
    <property type="term" value="F:pyridoxal phosphate binding"/>
    <property type="evidence" value="ECO:0007669"/>
    <property type="project" value="InterPro"/>
</dbReference>
<feature type="domain" description="MOSC" evidence="1">
    <location>
        <begin position="112"/>
        <end position="269"/>
    </location>
</feature>
<dbReference type="AlphaFoldDB" id="A0AA43ZK99"/>
<dbReference type="GO" id="GO:0030151">
    <property type="term" value="F:molybdenum ion binding"/>
    <property type="evidence" value="ECO:0007669"/>
    <property type="project" value="InterPro"/>
</dbReference>
<dbReference type="Proteomes" id="UP001155840">
    <property type="component" value="Unassembled WGS sequence"/>
</dbReference>
<keyword evidence="3" id="KW-1185">Reference proteome</keyword>
<accession>A0AA43ZK99</accession>
<gene>
    <name evidence="2" type="ORF">G8E10_22225</name>
</gene>
<dbReference type="EMBL" id="JAANCM010000014">
    <property type="protein sequence ID" value="NHT78427.1"/>
    <property type="molecule type" value="Genomic_DNA"/>
</dbReference>
<dbReference type="SUPFAM" id="SSF50800">
    <property type="entry name" value="PK beta-barrel domain-like"/>
    <property type="match status" value="1"/>
</dbReference>
<dbReference type="PROSITE" id="PS51340">
    <property type="entry name" value="MOSC"/>
    <property type="match status" value="1"/>
</dbReference>
<reference evidence="2" key="1">
    <citation type="submission" date="2020-03" db="EMBL/GenBank/DDBJ databases">
        <title>Ferranicluibacter endophyticum gen. nov., sp. nov., a new genus isolated from Rubus ulmifolius Schott. stem.</title>
        <authorList>
            <person name="Roca-Couso R."/>
            <person name="Flores-Felix J.D."/>
            <person name="Igual J.M."/>
            <person name="Rivas R."/>
        </authorList>
    </citation>
    <scope>NUCLEOTIDE SEQUENCE</scope>
    <source>
        <strain evidence="2">CRRU44</strain>
    </source>
</reference>
<evidence type="ECO:0000313" key="3">
    <source>
        <dbReference type="Proteomes" id="UP001155840"/>
    </source>
</evidence>
<dbReference type="GO" id="GO:0003824">
    <property type="term" value="F:catalytic activity"/>
    <property type="evidence" value="ECO:0007669"/>
    <property type="project" value="InterPro"/>
</dbReference>
<sequence>MVVFPPAGLSCPAPPHPCRETTSLKSVGRIAELWRYPVSSLGGEKVDHLDIAQAGAAESGIAGNRAFLLFDPETRAPASPESAERWRKALHLVARLRADGMAEIGFPDGTWLPVDAPDVEERLSTHFGFPVGLGETRGTGQSWPVIAPRYAASPLHLLTTASMNAIGASDPALMLDSRRFRPDILVETEAAPGFVENDWIGRRIVIGSLEITATEGTKRCGMTMISQPGVPEQPDVLRSILRGNRRNLGIYADIAAPGRISLGDEVWIET</sequence>
<dbReference type="Pfam" id="PF03473">
    <property type="entry name" value="MOSC"/>
    <property type="match status" value="1"/>
</dbReference>
<proteinExistence type="predicted"/>
<evidence type="ECO:0000259" key="1">
    <source>
        <dbReference type="PROSITE" id="PS51340"/>
    </source>
</evidence>
<name>A0AA43ZK99_9HYPH</name>
<dbReference type="InterPro" id="IPR005302">
    <property type="entry name" value="MoCF_Sase_C"/>
</dbReference>
<dbReference type="InterPro" id="IPR011037">
    <property type="entry name" value="Pyrv_Knase-like_insert_dom_sf"/>
</dbReference>
<comment type="caution">
    <text evidence="2">The sequence shown here is derived from an EMBL/GenBank/DDBJ whole genome shotgun (WGS) entry which is preliminary data.</text>
</comment>